<dbReference type="Proteomes" id="UP001295423">
    <property type="component" value="Unassembled WGS sequence"/>
</dbReference>
<protein>
    <submittedName>
        <fullName evidence="2">Uncharacterized protein</fullName>
    </submittedName>
</protein>
<dbReference type="InterPro" id="IPR013078">
    <property type="entry name" value="His_Pase_superF_clade-1"/>
</dbReference>
<dbReference type="PANTHER" id="PTHR16469">
    <property type="entry name" value="UBIQUITIN-ASSOCIATED AND SH3 DOMAIN-CONTAINING BA-RELATED"/>
    <property type="match status" value="1"/>
</dbReference>
<dbReference type="PANTHER" id="PTHR16469:SF27">
    <property type="entry name" value="UBIQUITIN-ASSOCIATED AND SH3 DOMAIN-CONTAINING BA-RELATED"/>
    <property type="match status" value="1"/>
</dbReference>
<dbReference type="SUPFAM" id="SSF53254">
    <property type="entry name" value="Phosphoglycerate mutase-like"/>
    <property type="match status" value="1"/>
</dbReference>
<dbReference type="AlphaFoldDB" id="A0AAD2FJJ3"/>
<name>A0AAD2FJJ3_9STRA</name>
<evidence type="ECO:0000313" key="2">
    <source>
        <dbReference type="EMBL" id="CAJ1944457.1"/>
    </source>
</evidence>
<sequence>MLLPQYGEQQIYAGITPSTSEIDFTNFQVAEEESQTTINEHKEQHFYLVRYGKTAPGLIENVGNYDSDLHMDGVEHAEAIAQHIAASGNVPDHVIADPFMRCTHTADTMVSHFNRLTDKGMKVKVEQGLTEWQVPSLLVDPEGKRTSPRGLNELVDIFDSLDDTYESVNPQGPERESDEEAAPGCPRFPETEDQLSERCKTSIEKILEVIGNDSVAIVSHAPCLQYLALALEGSQSPSESALGPWSLGGITHFSRLPGETKWTLRSYSSTSHMPGEFRDGELGKWSLPSFVKL</sequence>
<keyword evidence="3" id="KW-1185">Reference proteome</keyword>
<dbReference type="EMBL" id="CAKOGP040001224">
    <property type="protein sequence ID" value="CAJ1944457.1"/>
    <property type="molecule type" value="Genomic_DNA"/>
</dbReference>
<evidence type="ECO:0000256" key="1">
    <source>
        <dbReference type="SAM" id="MobiDB-lite"/>
    </source>
</evidence>
<gene>
    <name evidence="2" type="ORF">CYCCA115_LOCUS8897</name>
</gene>
<dbReference type="InterPro" id="IPR029033">
    <property type="entry name" value="His_PPase_superfam"/>
</dbReference>
<accession>A0AAD2FJJ3</accession>
<dbReference type="InterPro" id="IPR051710">
    <property type="entry name" value="Phosphatase_SH3-domain"/>
</dbReference>
<feature type="region of interest" description="Disordered" evidence="1">
    <location>
        <begin position="163"/>
        <end position="194"/>
    </location>
</feature>
<reference evidence="2" key="1">
    <citation type="submission" date="2023-08" db="EMBL/GenBank/DDBJ databases">
        <authorList>
            <person name="Audoor S."/>
            <person name="Bilcke G."/>
        </authorList>
    </citation>
    <scope>NUCLEOTIDE SEQUENCE</scope>
</reference>
<dbReference type="Gene3D" id="3.40.50.1240">
    <property type="entry name" value="Phosphoglycerate mutase-like"/>
    <property type="match status" value="1"/>
</dbReference>
<comment type="caution">
    <text evidence="2">The sequence shown here is derived from an EMBL/GenBank/DDBJ whole genome shotgun (WGS) entry which is preliminary data.</text>
</comment>
<evidence type="ECO:0000313" key="3">
    <source>
        <dbReference type="Proteomes" id="UP001295423"/>
    </source>
</evidence>
<proteinExistence type="predicted"/>
<organism evidence="2 3">
    <name type="scientific">Cylindrotheca closterium</name>
    <dbReference type="NCBI Taxonomy" id="2856"/>
    <lineage>
        <taxon>Eukaryota</taxon>
        <taxon>Sar</taxon>
        <taxon>Stramenopiles</taxon>
        <taxon>Ochrophyta</taxon>
        <taxon>Bacillariophyta</taxon>
        <taxon>Bacillariophyceae</taxon>
        <taxon>Bacillariophycidae</taxon>
        <taxon>Bacillariales</taxon>
        <taxon>Bacillariaceae</taxon>
        <taxon>Cylindrotheca</taxon>
    </lineage>
</organism>
<dbReference type="CDD" id="cd07067">
    <property type="entry name" value="HP_PGM_like"/>
    <property type="match status" value="1"/>
</dbReference>
<dbReference type="Pfam" id="PF00300">
    <property type="entry name" value="His_Phos_1"/>
    <property type="match status" value="1"/>
</dbReference>